<evidence type="ECO:0000256" key="1">
    <source>
        <dbReference type="ARBA" id="ARBA00022723"/>
    </source>
</evidence>
<dbReference type="SUPFAM" id="SSF57850">
    <property type="entry name" value="RING/U-box"/>
    <property type="match status" value="1"/>
</dbReference>
<keyword evidence="3" id="KW-0862">Zinc</keyword>
<dbReference type="PROSITE" id="PS50089">
    <property type="entry name" value="ZF_RING_2"/>
    <property type="match status" value="1"/>
</dbReference>
<dbReference type="InterPro" id="IPR017907">
    <property type="entry name" value="Znf_RING_CS"/>
</dbReference>
<protein>
    <recommendedName>
        <fullName evidence="6">RING-type domain-containing protein</fullName>
    </recommendedName>
</protein>
<feature type="non-terminal residue" evidence="7">
    <location>
        <position position="1"/>
    </location>
</feature>
<dbReference type="Proteomes" id="UP000308365">
    <property type="component" value="Unassembled WGS sequence"/>
</dbReference>
<keyword evidence="5" id="KW-0175">Coiled coil</keyword>
<evidence type="ECO:0000256" key="5">
    <source>
        <dbReference type="SAM" id="Coils"/>
    </source>
</evidence>
<gene>
    <name evidence="7" type="ORF">EI555_009752</name>
</gene>
<evidence type="ECO:0000256" key="4">
    <source>
        <dbReference type="PROSITE-ProRule" id="PRU00175"/>
    </source>
</evidence>
<evidence type="ECO:0000259" key="6">
    <source>
        <dbReference type="PROSITE" id="PS50089"/>
    </source>
</evidence>
<dbReference type="Gene3D" id="3.30.40.10">
    <property type="entry name" value="Zinc/RING finger domain, C3HC4 (zinc finger)"/>
    <property type="match status" value="1"/>
</dbReference>
<organism evidence="7 8">
    <name type="scientific">Monodon monoceros</name>
    <name type="common">Narwhal</name>
    <name type="synonym">Ceratodon monodon</name>
    <dbReference type="NCBI Taxonomy" id="40151"/>
    <lineage>
        <taxon>Eukaryota</taxon>
        <taxon>Metazoa</taxon>
        <taxon>Chordata</taxon>
        <taxon>Craniata</taxon>
        <taxon>Vertebrata</taxon>
        <taxon>Euteleostomi</taxon>
        <taxon>Mammalia</taxon>
        <taxon>Eutheria</taxon>
        <taxon>Laurasiatheria</taxon>
        <taxon>Artiodactyla</taxon>
        <taxon>Whippomorpha</taxon>
        <taxon>Cetacea</taxon>
        <taxon>Odontoceti</taxon>
        <taxon>Monodontidae</taxon>
        <taxon>Monodon</taxon>
    </lineage>
</organism>
<dbReference type="InterPro" id="IPR013083">
    <property type="entry name" value="Znf_RING/FYVE/PHD"/>
</dbReference>
<dbReference type="Gene3D" id="3.30.160.60">
    <property type="entry name" value="Classic Zinc Finger"/>
    <property type="match status" value="1"/>
</dbReference>
<dbReference type="PANTHER" id="PTHR24103">
    <property type="entry name" value="E3 UBIQUITIN-PROTEIN LIGASE TRIM"/>
    <property type="match status" value="1"/>
</dbReference>
<evidence type="ECO:0000313" key="7">
    <source>
        <dbReference type="EMBL" id="TKC39377.1"/>
    </source>
</evidence>
<dbReference type="EMBL" id="RWIC01000876">
    <property type="protein sequence ID" value="TKC39377.1"/>
    <property type="molecule type" value="Genomic_DNA"/>
</dbReference>
<reference evidence="8" key="1">
    <citation type="journal article" date="2019" name="IScience">
        <title>Narwhal Genome Reveals Long-Term Low Genetic Diversity despite Current Large Abundance Size.</title>
        <authorList>
            <person name="Westbury M.V."/>
            <person name="Petersen B."/>
            <person name="Garde E."/>
            <person name="Heide-Jorgensen M.P."/>
            <person name="Lorenzen E.D."/>
        </authorList>
    </citation>
    <scope>NUCLEOTIDE SEQUENCE [LARGE SCALE GENOMIC DNA]</scope>
</reference>
<feature type="domain" description="RING-type" evidence="6">
    <location>
        <begin position="47"/>
        <end position="98"/>
    </location>
</feature>
<keyword evidence="2 4" id="KW-0863">Zinc-finger</keyword>
<keyword evidence="1" id="KW-0479">Metal-binding</keyword>
<comment type="caution">
    <text evidence="7">The sequence shown here is derived from an EMBL/GenBank/DDBJ whole genome shotgun (WGS) entry which is preliminary data.</text>
</comment>
<dbReference type="GO" id="GO:0008270">
    <property type="term" value="F:zinc ion binding"/>
    <property type="evidence" value="ECO:0007669"/>
    <property type="project" value="UniProtKB-KW"/>
</dbReference>
<dbReference type="AlphaFoldDB" id="A0A4U1ET25"/>
<name>A0A4U1ET25_MONMO</name>
<accession>A0A4U1ET25</accession>
<evidence type="ECO:0000313" key="8">
    <source>
        <dbReference type="Proteomes" id="UP000308365"/>
    </source>
</evidence>
<dbReference type="InterPro" id="IPR050143">
    <property type="entry name" value="TRIM/RBCC"/>
</dbReference>
<sequence length="209" mass="23334">ESLTVSIVTCLKWLYSAPVLEAWWGRAAWERQAAADAMEALGAVLSCPVCVCVCVELFTPAVLLLSCSHNFCKQCLELILMCQNCTHSNGQFCCPVCRKVICLRGRGTNGLQRNILAENILEKFKEELEMLQTKEKNQLAQTCEKHGESVNLMCLRDEEPICGIRKLFGDHESYPVAKISDAYAERKVSFAKDIQLVLQKSESTAQAVQ</sequence>
<evidence type="ECO:0000256" key="2">
    <source>
        <dbReference type="ARBA" id="ARBA00022771"/>
    </source>
</evidence>
<feature type="non-terminal residue" evidence="7">
    <location>
        <position position="209"/>
    </location>
</feature>
<feature type="coiled-coil region" evidence="5">
    <location>
        <begin position="114"/>
        <end position="141"/>
    </location>
</feature>
<proteinExistence type="predicted"/>
<dbReference type="InterPro" id="IPR001841">
    <property type="entry name" value="Znf_RING"/>
</dbReference>
<dbReference type="PROSITE" id="PS00518">
    <property type="entry name" value="ZF_RING_1"/>
    <property type="match status" value="1"/>
</dbReference>
<dbReference type="SUPFAM" id="SSF57845">
    <property type="entry name" value="B-box zinc-binding domain"/>
    <property type="match status" value="1"/>
</dbReference>
<evidence type="ECO:0000256" key="3">
    <source>
        <dbReference type="ARBA" id="ARBA00022833"/>
    </source>
</evidence>